<keyword evidence="1" id="KW-0812">Transmembrane</keyword>
<reference evidence="2 3" key="1">
    <citation type="submission" date="2016-10" db="EMBL/GenBank/DDBJ databases">
        <authorList>
            <person name="de Groot N.N."/>
        </authorList>
    </citation>
    <scope>NUCLEOTIDE SEQUENCE [LARGE SCALE GENOMIC DNA]</scope>
    <source>
        <strain evidence="2 3">DSM 25294</strain>
    </source>
</reference>
<dbReference type="EMBL" id="FNEK01000027">
    <property type="protein sequence ID" value="SDJ94650.1"/>
    <property type="molecule type" value="Genomic_DNA"/>
</dbReference>
<keyword evidence="1" id="KW-1133">Transmembrane helix</keyword>
<dbReference type="Pfam" id="PF10658">
    <property type="entry name" value="DUF2484"/>
    <property type="match status" value="1"/>
</dbReference>
<keyword evidence="1" id="KW-0472">Membrane</keyword>
<organism evidence="2 3">
    <name type="scientific">Aliiruegeria lutimaris</name>
    <dbReference type="NCBI Taxonomy" id="571298"/>
    <lineage>
        <taxon>Bacteria</taxon>
        <taxon>Pseudomonadati</taxon>
        <taxon>Pseudomonadota</taxon>
        <taxon>Alphaproteobacteria</taxon>
        <taxon>Rhodobacterales</taxon>
        <taxon>Roseobacteraceae</taxon>
        <taxon>Aliiruegeria</taxon>
    </lineage>
</organism>
<dbReference type="InterPro" id="IPR018919">
    <property type="entry name" value="DUF2484"/>
</dbReference>
<feature type="transmembrane region" description="Helical" evidence="1">
    <location>
        <begin position="29"/>
        <end position="47"/>
    </location>
</feature>
<accession>A0A1G8XXZ6</accession>
<sequence length="81" mass="9229">MSLSLTLACLWVVTAAVIALIPSRRSHWPQAYVLIALGLPLLVFVVYENGIWVGLLVFLAGASVLRWPLIYLWRWVRRIVQ</sequence>
<dbReference type="OrthoDB" id="7862849at2"/>
<evidence type="ECO:0008006" key="4">
    <source>
        <dbReference type="Google" id="ProtNLM"/>
    </source>
</evidence>
<evidence type="ECO:0000313" key="2">
    <source>
        <dbReference type="EMBL" id="SDJ94650.1"/>
    </source>
</evidence>
<dbReference type="RefSeq" id="WP_093157101.1">
    <property type="nucleotide sequence ID" value="NZ_FNEK01000027.1"/>
</dbReference>
<evidence type="ECO:0000256" key="1">
    <source>
        <dbReference type="SAM" id="Phobius"/>
    </source>
</evidence>
<feature type="transmembrane region" description="Helical" evidence="1">
    <location>
        <begin position="52"/>
        <end position="73"/>
    </location>
</feature>
<gene>
    <name evidence="2" type="ORF">SAMN04488026_102748</name>
</gene>
<dbReference type="STRING" id="571298.SAMN04488026_102748"/>
<keyword evidence="3" id="KW-1185">Reference proteome</keyword>
<dbReference type="AlphaFoldDB" id="A0A1G8XXZ6"/>
<proteinExistence type="predicted"/>
<evidence type="ECO:0000313" key="3">
    <source>
        <dbReference type="Proteomes" id="UP000199382"/>
    </source>
</evidence>
<name>A0A1G8XXZ6_9RHOB</name>
<protein>
    <recommendedName>
        <fullName evidence="4">DUF2484 family protein</fullName>
    </recommendedName>
</protein>
<dbReference type="Proteomes" id="UP000199382">
    <property type="component" value="Unassembled WGS sequence"/>
</dbReference>